<name>A0A9P6DYB9_9AGAM</name>
<evidence type="ECO:0000313" key="2">
    <source>
        <dbReference type="Proteomes" id="UP000886523"/>
    </source>
</evidence>
<reference evidence="1" key="1">
    <citation type="journal article" date="2020" name="Nat. Commun.">
        <title>Large-scale genome sequencing of mycorrhizal fungi provides insights into the early evolution of symbiotic traits.</title>
        <authorList>
            <person name="Miyauchi S."/>
            <person name="Kiss E."/>
            <person name="Kuo A."/>
            <person name="Drula E."/>
            <person name="Kohler A."/>
            <person name="Sanchez-Garcia M."/>
            <person name="Morin E."/>
            <person name="Andreopoulos B."/>
            <person name="Barry K.W."/>
            <person name="Bonito G."/>
            <person name="Buee M."/>
            <person name="Carver A."/>
            <person name="Chen C."/>
            <person name="Cichocki N."/>
            <person name="Clum A."/>
            <person name="Culley D."/>
            <person name="Crous P.W."/>
            <person name="Fauchery L."/>
            <person name="Girlanda M."/>
            <person name="Hayes R.D."/>
            <person name="Keri Z."/>
            <person name="LaButti K."/>
            <person name="Lipzen A."/>
            <person name="Lombard V."/>
            <person name="Magnuson J."/>
            <person name="Maillard F."/>
            <person name="Murat C."/>
            <person name="Nolan M."/>
            <person name="Ohm R.A."/>
            <person name="Pangilinan J."/>
            <person name="Pereira M.F."/>
            <person name="Perotto S."/>
            <person name="Peter M."/>
            <person name="Pfister S."/>
            <person name="Riley R."/>
            <person name="Sitrit Y."/>
            <person name="Stielow J.B."/>
            <person name="Szollosi G."/>
            <person name="Zifcakova L."/>
            <person name="Stursova M."/>
            <person name="Spatafora J.W."/>
            <person name="Tedersoo L."/>
            <person name="Vaario L.M."/>
            <person name="Yamada A."/>
            <person name="Yan M."/>
            <person name="Wang P."/>
            <person name="Xu J."/>
            <person name="Bruns T."/>
            <person name="Baldrian P."/>
            <person name="Vilgalys R."/>
            <person name="Dunand C."/>
            <person name="Henrissat B."/>
            <person name="Grigoriev I.V."/>
            <person name="Hibbett D."/>
            <person name="Nagy L.G."/>
            <person name="Martin F.M."/>
        </authorList>
    </citation>
    <scope>NUCLEOTIDE SEQUENCE</scope>
    <source>
        <strain evidence="1">UP504</strain>
    </source>
</reference>
<sequence length="269" mass="31588">MRWSAPIRTKSTKFPILHAQNTAKNLKHPLLPKFLLSRDTITHTLDLLGSPDIIAHRPDQMFVYMRRLGDLRIAVVIHVYRCPLNPILCSSHIILYRRRWFGNLPYFSPRCEGERQESADQRIVHYCTLAIALIVPGRPIASPSSLLQAFYRFFTCILNVIEFHACDKCGIKIDHVESETRRRRRLFRERFAAWRLADLLMPNSQLTGLYPEVQKGHYGIAEIKPTRRDAGRELWLQFMVDRHHTHYYSVGNHIDQAVRDPRRWRVNQG</sequence>
<accession>A0A9P6DYB9</accession>
<gene>
    <name evidence="1" type="ORF">BS47DRAFT_1482786</name>
</gene>
<organism evidence="1 2">
    <name type="scientific">Hydnum rufescens UP504</name>
    <dbReference type="NCBI Taxonomy" id="1448309"/>
    <lineage>
        <taxon>Eukaryota</taxon>
        <taxon>Fungi</taxon>
        <taxon>Dikarya</taxon>
        <taxon>Basidiomycota</taxon>
        <taxon>Agaricomycotina</taxon>
        <taxon>Agaricomycetes</taxon>
        <taxon>Cantharellales</taxon>
        <taxon>Hydnaceae</taxon>
        <taxon>Hydnum</taxon>
    </lineage>
</organism>
<dbReference type="Proteomes" id="UP000886523">
    <property type="component" value="Unassembled WGS sequence"/>
</dbReference>
<proteinExistence type="predicted"/>
<dbReference type="EMBL" id="MU128926">
    <property type="protein sequence ID" value="KAF9518302.1"/>
    <property type="molecule type" value="Genomic_DNA"/>
</dbReference>
<evidence type="ECO:0000313" key="1">
    <source>
        <dbReference type="EMBL" id="KAF9518302.1"/>
    </source>
</evidence>
<protein>
    <submittedName>
        <fullName evidence="1">Uncharacterized protein</fullName>
    </submittedName>
</protein>
<keyword evidence="2" id="KW-1185">Reference proteome</keyword>
<comment type="caution">
    <text evidence="1">The sequence shown here is derived from an EMBL/GenBank/DDBJ whole genome shotgun (WGS) entry which is preliminary data.</text>
</comment>
<dbReference type="AlphaFoldDB" id="A0A9P6DYB9"/>